<evidence type="ECO:0000256" key="3">
    <source>
        <dbReference type="ARBA" id="ARBA00022989"/>
    </source>
</evidence>
<keyword evidence="5" id="KW-1003">Cell membrane</keyword>
<organism evidence="7 8">
    <name type="scientific">candidate division TA06 bacterium</name>
    <dbReference type="NCBI Taxonomy" id="2250710"/>
    <lineage>
        <taxon>Bacteria</taxon>
        <taxon>Bacteria division TA06</taxon>
    </lineage>
</organism>
<sequence length="246" mass="27463">MKAVCKMVFIKTKLFIREIEGFFFTIFFPIIMLLIFGSIYGNKPSDYFGGFGFVDVSVPAYIGMIIAITGFMSIPISIASDRERGILKRFRILPGGSMIAMVSWIIFYYLITTIGTAGLIITGKLLYGLRFTGNTLIIFLLYSLSTVAFLSIGFLLASLMRSARSANAIGMSLLFPMMFFSGAIIPMRSLPASIKHISVYLPLTYVVDIMQKGWFGGALHSYRIDLFVLSGIVVFSFLIAKLTFRW</sequence>
<feature type="transmembrane region" description="Helical" evidence="5">
    <location>
        <begin position="224"/>
        <end position="244"/>
    </location>
</feature>
<dbReference type="AlphaFoldDB" id="A0A660S8M4"/>
<feature type="transmembrane region" description="Helical" evidence="5">
    <location>
        <begin position="168"/>
        <end position="187"/>
    </location>
</feature>
<dbReference type="InterPro" id="IPR052902">
    <property type="entry name" value="ABC-2_transporter"/>
</dbReference>
<dbReference type="InterPro" id="IPR000412">
    <property type="entry name" value="ABC_2_transport"/>
</dbReference>
<protein>
    <recommendedName>
        <fullName evidence="5">Transport permease protein</fullName>
    </recommendedName>
</protein>
<reference evidence="7 8" key="1">
    <citation type="submission" date="2018-06" db="EMBL/GenBank/DDBJ databases">
        <title>Extensive metabolic versatility and redundancy in microbially diverse, dynamic hydrothermal sediments.</title>
        <authorList>
            <person name="Dombrowski N."/>
            <person name="Teske A."/>
            <person name="Baker B.J."/>
        </authorList>
    </citation>
    <scope>NUCLEOTIDE SEQUENCE [LARGE SCALE GENOMIC DNA]</scope>
    <source>
        <strain evidence="7">B35_G9</strain>
    </source>
</reference>
<feature type="transmembrane region" description="Helical" evidence="5">
    <location>
        <begin position="21"/>
        <end position="40"/>
    </location>
</feature>
<keyword evidence="4 5" id="KW-0472">Membrane</keyword>
<comment type="subcellular location">
    <subcellularLocation>
        <location evidence="5">Cell membrane</location>
        <topology evidence="5">Multi-pass membrane protein</topology>
    </subcellularLocation>
    <subcellularLocation>
        <location evidence="1">Membrane</location>
        <topology evidence="1">Multi-pass membrane protein</topology>
    </subcellularLocation>
</comment>
<dbReference type="InterPro" id="IPR047817">
    <property type="entry name" value="ABC2_TM_bact-type"/>
</dbReference>
<dbReference type="Pfam" id="PF01061">
    <property type="entry name" value="ABC2_membrane"/>
    <property type="match status" value="1"/>
</dbReference>
<feature type="transmembrane region" description="Helical" evidence="5">
    <location>
        <begin position="131"/>
        <end position="156"/>
    </location>
</feature>
<dbReference type="PIRSF" id="PIRSF006648">
    <property type="entry name" value="DrrB"/>
    <property type="match status" value="1"/>
</dbReference>
<keyword evidence="3 5" id="KW-1133">Transmembrane helix</keyword>
<dbReference type="Proteomes" id="UP000282321">
    <property type="component" value="Unassembled WGS sequence"/>
</dbReference>
<evidence type="ECO:0000256" key="5">
    <source>
        <dbReference type="RuleBase" id="RU361157"/>
    </source>
</evidence>
<keyword evidence="2 5" id="KW-0812">Transmembrane</keyword>
<evidence type="ECO:0000259" key="6">
    <source>
        <dbReference type="PROSITE" id="PS51012"/>
    </source>
</evidence>
<evidence type="ECO:0000256" key="4">
    <source>
        <dbReference type="ARBA" id="ARBA00023136"/>
    </source>
</evidence>
<dbReference type="InterPro" id="IPR013525">
    <property type="entry name" value="ABC2_TM"/>
</dbReference>
<dbReference type="PANTHER" id="PTHR43027">
    <property type="entry name" value="DOXORUBICIN RESISTANCE ABC TRANSPORTER PERMEASE PROTEIN DRRC-RELATED"/>
    <property type="match status" value="1"/>
</dbReference>
<dbReference type="GO" id="GO:0140359">
    <property type="term" value="F:ABC-type transporter activity"/>
    <property type="evidence" value="ECO:0007669"/>
    <property type="project" value="InterPro"/>
</dbReference>
<evidence type="ECO:0000256" key="1">
    <source>
        <dbReference type="ARBA" id="ARBA00004141"/>
    </source>
</evidence>
<evidence type="ECO:0000313" key="7">
    <source>
        <dbReference type="EMBL" id="RKX65478.1"/>
    </source>
</evidence>
<comment type="similarity">
    <text evidence="5">Belongs to the ABC-2 integral membrane protein family.</text>
</comment>
<feature type="domain" description="ABC transmembrane type-2" evidence="6">
    <location>
        <begin position="20"/>
        <end position="245"/>
    </location>
</feature>
<dbReference type="PRINTS" id="PR00164">
    <property type="entry name" value="ABC2TRNSPORT"/>
</dbReference>
<dbReference type="GO" id="GO:0043190">
    <property type="term" value="C:ATP-binding cassette (ABC) transporter complex"/>
    <property type="evidence" value="ECO:0007669"/>
    <property type="project" value="InterPro"/>
</dbReference>
<comment type="caution">
    <text evidence="7">The sequence shown here is derived from an EMBL/GenBank/DDBJ whole genome shotgun (WGS) entry which is preliminary data.</text>
</comment>
<feature type="transmembrane region" description="Helical" evidence="5">
    <location>
        <begin position="60"/>
        <end position="80"/>
    </location>
</feature>
<gene>
    <name evidence="7" type="ORF">DRP44_06255</name>
</gene>
<evidence type="ECO:0000313" key="8">
    <source>
        <dbReference type="Proteomes" id="UP000282321"/>
    </source>
</evidence>
<name>A0A660S8M4_UNCT6</name>
<dbReference type="PROSITE" id="PS51012">
    <property type="entry name" value="ABC_TM2"/>
    <property type="match status" value="1"/>
</dbReference>
<dbReference type="PANTHER" id="PTHR43027:SF2">
    <property type="entry name" value="TRANSPORT PERMEASE PROTEIN"/>
    <property type="match status" value="1"/>
</dbReference>
<keyword evidence="5" id="KW-0813">Transport</keyword>
<accession>A0A660S8M4</accession>
<dbReference type="EMBL" id="QNBC01000088">
    <property type="protein sequence ID" value="RKX65478.1"/>
    <property type="molecule type" value="Genomic_DNA"/>
</dbReference>
<feature type="transmembrane region" description="Helical" evidence="5">
    <location>
        <begin position="92"/>
        <end position="111"/>
    </location>
</feature>
<proteinExistence type="inferred from homology"/>
<evidence type="ECO:0000256" key="2">
    <source>
        <dbReference type="ARBA" id="ARBA00022692"/>
    </source>
</evidence>